<evidence type="ECO:0000256" key="3">
    <source>
        <dbReference type="ARBA" id="ARBA00022741"/>
    </source>
</evidence>
<reference evidence="9" key="1">
    <citation type="submission" date="2016-10" db="EMBL/GenBank/DDBJ databases">
        <authorList>
            <person name="Varghese N."/>
            <person name="Submissions S."/>
        </authorList>
    </citation>
    <scope>NUCLEOTIDE SEQUENCE [LARGE SCALE GENOMIC DNA]</scope>
    <source>
        <strain evidence="9">Nm69</strain>
    </source>
</reference>
<comment type="similarity">
    <text evidence="1 5 6">Belongs to the glutamine synthetase family.</text>
</comment>
<dbReference type="GO" id="GO:0042402">
    <property type="term" value="P:biogenic amine catabolic process"/>
    <property type="evidence" value="ECO:0007669"/>
    <property type="project" value="UniProtKB-ARBA"/>
</dbReference>
<keyword evidence="2" id="KW-0436">Ligase</keyword>
<dbReference type="InterPro" id="IPR036651">
    <property type="entry name" value="Gln_synt_N_sf"/>
</dbReference>
<evidence type="ECO:0000256" key="4">
    <source>
        <dbReference type="ARBA" id="ARBA00022840"/>
    </source>
</evidence>
<proteinExistence type="inferred from homology"/>
<protein>
    <submittedName>
        <fullName evidence="8">Glutamine synthetase</fullName>
    </submittedName>
</protein>
<gene>
    <name evidence="8" type="ORF">SAMN05216302_106810</name>
</gene>
<evidence type="ECO:0000313" key="8">
    <source>
        <dbReference type="EMBL" id="SFL36427.1"/>
    </source>
</evidence>
<dbReference type="Pfam" id="PF00120">
    <property type="entry name" value="Gln-synt_C"/>
    <property type="match status" value="1"/>
</dbReference>
<dbReference type="GO" id="GO:0006542">
    <property type="term" value="P:glutamine biosynthetic process"/>
    <property type="evidence" value="ECO:0007669"/>
    <property type="project" value="InterPro"/>
</dbReference>
<sequence>MLNPRAVKTIEDAKLIVTERNATHVKIGVFDIDGILRGKYINKDKFLAALEKGLAFCDVILGWDSKDQLYDNTVYTGWHTGYPDAAVRIIPESCREIPFEDNMLMFICEFAGDAAAICPRNVLKRVIDNAQEMGFDPFAALEYEFFMFRETPESVREKHFKNLQPLSQGWFGYSLLRNSVYADLMDQILQMSEIMDFPIEGLHDETGPGVLEAALVFDHAEYAADKGALFKTFMKVLAQRNDLMATFMAKWSMDYPGQSGHIHLSLRNRSDGRSSFYDPDQAHCMSAIQRHFLAGQQRLMPEFLCLVAPTINSYTRLIPGAWAPTGATCGVENRTTALRVIPGSEQSQRTEYRVGASDGNPYITLAAALASGLHGIANQWEPEPLITGNAYDYPLPAHLMLPVTLWDAAQRLKHSEAARTLFGDAFVDHYAATREWEERQFRKHVSGWEMERYFEII</sequence>
<dbReference type="Proteomes" id="UP000199533">
    <property type="component" value="Unassembled WGS sequence"/>
</dbReference>
<dbReference type="InterPro" id="IPR008146">
    <property type="entry name" value="Gln_synth_cat_dom"/>
</dbReference>
<organism evidence="8 9">
    <name type="scientific">Nitrosomonas aestuarii</name>
    <dbReference type="NCBI Taxonomy" id="52441"/>
    <lineage>
        <taxon>Bacteria</taxon>
        <taxon>Pseudomonadati</taxon>
        <taxon>Pseudomonadota</taxon>
        <taxon>Betaproteobacteria</taxon>
        <taxon>Nitrosomonadales</taxon>
        <taxon>Nitrosomonadaceae</taxon>
        <taxon>Nitrosomonas</taxon>
    </lineage>
</organism>
<dbReference type="SUPFAM" id="SSF55931">
    <property type="entry name" value="Glutamine synthetase/guanido kinase"/>
    <property type="match status" value="1"/>
</dbReference>
<dbReference type="GO" id="GO:0005524">
    <property type="term" value="F:ATP binding"/>
    <property type="evidence" value="ECO:0007669"/>
    <property type="project" value="UniProtKB-KW"/>
</dbReference>
<dbReference type="AlphaFoldDB" id="A0A1I4H458"/>
<keyword evidence="4" id="KW-0067">ATP-binding</keyword>
<dbReference type="EMBL" id="FOSP01000068">
    <property type="protein sequence ID" value="SFL36427.1"/>
    <property type="molecule type" value="Genomic_DNA"/>
</dbReference>
<accession>A0A1I4H458</accession>
<dbReference type="PANTHER" id="PTHR43785:SF12">
    <property type="entry name" value="TYPE-1 GLUTAMINE SYNTHETASE 2"/>
    <property type="match status" value="1"/>
</dbReference>
<dbReference type="Gene3D" id="3.30.590.10">
    <property type="entry name" value="Glutamine synthetase/guanido kinase, catalytic domain"/>
    <property type="match status" value="1"/>
</dbReference>
<dbReference type="RefSeq" id="WP_090703598.1">
    <property type="nucleotide sequence ID" value="NZ_FOSP01000068.1"/>
</dbReference>
<dbReference type="STRING" id="52441.SAMN05216302_106810"/>
<dbReference type="GO" id="GO:0004356">
    <property type="term" value="F:glutamine synthetase activity"/>
    <property type="evidence" value="ECO:0007669"/>
    <property type="project" value="InterPro"/>
</dbReference>
<evidence type="ECO:0000256" key="1">
    <source>
        <dbReference type="ARBA" id="ARBA00009897"/>
    </source>
</evidence>
<dbReference type="SMART" id="SM01230">
    <property type="entry name" value="Gln-synt_C"/>
    <property type="match status" value="1"/>
</dbReference>
<evidence type="ECO:0000256" key="2">
    <source>
        <dbReference type="ARBA" id="ARBA00022598"/>
    </source>
</evidence>
<dbReference type="PANTHER" id="PTHR43785">
    <property type="entry name" value="GAMMA-GLUTAMYLPUTRESCINE SYNTHETASE"/>
    <property type="match status" value="1"/>
</dbReference>
<dbReference type="FunFam" id="3.30.590.10:FF:000005">
    <property type="entry name" value="Probable glutamine synthetase"/>
    <property type="match status" value="1"/>
</dbReference>
<evidence type="ECO:0000256" key="6">
    <source>
        <dbReference type="RuleBase" id="RU000384"/>
    </source>
</evidence>
<dbReference type="OrthoDB" id="9807095at2"/>
<dbReference type="PROSITE" id="PS51987">
    <property type="entry name" value="GS_CATALYTIC"/>
    <property type="match status" value="1"/>
</dbReference>
<keyword evidence="3" id="KW-0547">Nucleotide-binding</keyword>
<evidence type="ECO:0000259" key="7">
    <source>
        <dbReference type="PROSITE" id="PS51987"/>
    </source>
</evidence>
<dbReference type="Gene3D" id="3.10.20.70">
    <property type="entry name" value="Glutamine synthetase, N-terminal domain"/>
    <property type="match status" value="1"/>
</dbReference>
<keyword evidence="9" id="KW-1185">Reference proteome</keyword>
<evidence type="ECO:0000256" key="5">
    <source>
        <dbReference type="PROSITE-ProRule" id="PRU01331"/>
    </source>
</evidence>
<name>A0A1I4H458_9PROT</name>
<evidence type="ECO:0000313" key="9">
    <source>
        <dbReference type="Proteomes" id="UP000199533"/>
    </source>
</evidence>
<dbReference type="InterPro" id="IPR014746">
    <property type="entry name" value="Gln_synth/guanido_kin_cat_dom"/>
</dbReference>
<dbReference type="GO" id="GO:0006576">
    <property type="term" value="P:biogenic amine metabolic process"/>
    <property type="evidence" value="ECO:0007669"/>
    <property type="project" value="UniProtKB-ARBA"/>
</dbReference>
<feature type="domain" description="GS catalytic" evidence="7">
    <location>
        <begin position="119"/>
        <end position="457"/>
    </location>
</feature>